<accession>A0A6G1HXW6</accession>
<evidence type="ECO:0000313" key="4">
    <source>
        <dbReference type="EMBL" id="KAF2400659.1"/>
    </source>
</evidence>
<dbReference type="SUPFAM" id="SSF56300">
    <property type="entry name" value="Metallo-dependent phosphatases"/>
    <property type="match status" value="1"/>
</dbReference>
<protein>
    <submittedName>
        <fullName evidence="4">Metallo-dependent phosphatase</fullName>
    </submittedName>
</protein>
<dbReference type="Pfam" id="PF00149">
    <property type="entry name" value="Metallophos"/>
    <property type="match status" value="1"/>
</dbReference>
<evidence type="ECO:0000256" key="1">
    <source>
        <dbReference type="SAM" id="MobiDB-lite"/>
    </source>
</evidence>
<feature type="compositionally biased region" description="Basic and acidic residues" evidence="1">
    <location>
        <begin position="68"/>
        <end position="82"/>
    </location>
</feature>
<feature type="compositionally biased region" description="Acidic residues" evidence="1">
    <location>
        <begin position="268"/>
        <end position="277"/>
    </location>
</feature>
<feature type="region of interest" description="Disordered" evidence="1">
    <location>
        <begin position="62"/>
        <end position="83"/>
    </location>
</feature>
<feature type="compositionally biased region" description="Basic and acidic residues" evidence="1">
    <location>
        <begin position="440"/>
        <end position="463"/>
    </location>
</feature>
<feature type="transmembrane region" description="Helical" evidence="2">
    <location>
        <begin position="105"/>
        <end position="123"/>
    </location>
</feature>
<feature type="compositionally biased region" description="Polar residues" evidence="1">
    <location>
        <begin position="1"/>
        <end position="15"/>
    </location>
</feature>
<proteinExistence type="predicted"/>
<feature type="region of interest" description="Disordered" evidence="1">
    <location>
        <begin position="1"/>
        <end position="49"/>
    </location>
</feature>
<dbReference type="GO" id="GO:0006798">
    <property type="term" value="P:polyphosphate catabolic process"/>
    <property type="evidence" value="ECO:0007669"/>
    <property type="project" value="TreeGrafter"/>
</dbReference>
<dbReference type="InterPro" id="IPR029052">
    <property type="entry name" value="Metallo-depent_PP-like"/>
</dbReference>
<organism evidence="4 5">
    <name type="scientific">Trichodelitschia bisporula</name>
    <dbReference type="NCBI Taxonomy" id="703511"/>
    <lineage>
        <taxon>Eukaryota</taxon>
        <taxon>Fungi</taxon>
        <taxon>Dikarya</taxon>
        <taxon>Ascomycota</taxon>
        <taxon>Pezizomycotina</taxon>
        <taxon>Dothideomycetes</taxon>
        <taxon>Dothideomycetes incertae sedis</taxon>
        <taxon>Phaeotrichales</taxon>
        <taxon>Phaeotrichaceae</taxon>
        <taxon>Trichodelitschia</taxon>
    </lineage>
</organism>
<dbReference type="GO" id="GO:0016791">
    <property type="term" value="F:phosphatase activity"/>
    <property type="evidence" value="ECO:0007669"/>
    <property type="project" value="TreeGrafter"/>
</dbReference>
<feature type="compositionally biased region" description="Polar residues" evidence="1">
    <location>
        <begin position="25"/>
        <end position="36"/>
    </location>
</feature>
<dbReference type="AlphaFoldDB" id="A0A6G1HXW6"/>
<sequence>MSPRRASSTLKTGANSPLHPPPSPRTSSLAYSTSHPMSPGPQHNRPLIDFVTNEWQYAPDEELDDSDREYFEDKKGKGKRADAPPLPKWVAQAARVQIPRRVQRWAAVYTTLAVALWLAYSSFLKPAWEEEKRLDRGMAHALREGVQFGANIRPTFAGLTHLKKLDDALVPGRPGSTKQRLVFVGDVHGCKDELQALLDKINFNSNTDHLILTGDLIAKGPDSTGAVDLARRLHASCVRGNHEDRVLLAHASLHASLQPLPGPAEDPNTAEDDLDEESFSHGDYRDRAIAKKLSRDQVQWLTACPVVLQVGSVGKWNGGTEVLVVHAGLVPGVDVERQDPFLVMNMRSVDLDTLVPRADRKGEEWEKLWNHHEKHTHPASSRITVVYGHDSKRGLNLKKYSKGLDTGCVNGERLTGLVVRANGHEEVVSVPCGDWQSQKAKKEREEKAVRKAEKEKVGKKDGA</sequence>
<evidence type="ECO:0000256" key="2">
    <source>
        <dbReference type="SAM" id="Phobius"/>
    </source>
</evidence>
<dbReference type="OrthoDB" id="10267127at2759"/>
<dbReference type="PANTHER" id="PTHR42850">
    <property type="entry name" value="METALLOPHOSPHOESTERASE"/>
    <property type="match status" value="1"/>
</dbReference>
<dbReference type="CDD" id="cd00144">
    <property type="entry name" value="MPP_PPP_family"/>
    <property type="match status" value="1"/>
</dbReference>
<name>A0A6G1HXW6_9PEZI</name>
<feature type="region of interest" description="Disordered" evidence="1">
    <location>
        <begin position="257"/>
        <end position="278"/>
    </location>
</feature>
<dbReference type="GO" id="GO:0000298">
    <property type="term" value="F:endopolyphosphatase activity"/>
    <property type="evidence" value="ECO:0007669"/>
    <property type="project" value="TreeGrafter"/>
</dbReference>
<keyword evidence="2" id="KW-0472">Membrane</keyword>
<feature type="domain" description="Calcineurin-like phosphoesterase" evidence="3">
    <location>
        <begin position="180"/>
        <end position="391"/>
    </location>
</feature>
<feature type="region of interest" description="Disordered" evidence="1">
    <location>
        <begin position="434"/>
        <end position="463"/>
    </location>
</feature>
<keyword evidence="2" id="KW-0812">Transmembrane</keyword>
<dbReference type="InterPro" id="IPR050126">
    <property type="entry name" value="Ap4A_hydrolase"/>
</dbReference>
<dbReference type="InterPro" id="IPR004843">
    <property type="entry name" value="Calcineurin-like_PHP"/>
</dbReference>
<evidence type="ECO:0000259" key="3">
    <source>
        <dbReference type="Pfam" id="PF00149"/>
    </source>
</evidence>
<gene>
    <name evidence="4" type="ORF">EJ06DRAFT_529783</name>
</gene>
<evidence type="ECO:0000313" key="5">
    <source>
        <dbReference type="Proteomes" id="UP000799640"/>
    </source>
</evidence>
<reference evidence="4" key="1">
    <citation type="journal article" date="2020" name="Stud. Mycol.">
        <title>101 Dothideomycetes genomes: a test case for predicting lifestyles and emergence of pathogens.</title>
        <authorList>
            <person name="Haridas S."/>
            <person name="Albert R."/>
            <person name="Binder M."/>
            <person name="Bloem J."/>
            <person name="Labutti K."/>
            <person name="Salamov A."/>
            <person name="Andreopoulos B."/>
            <person name="Baker S."/>
            <person name="Barry K."/>
            <person name="Bills G."/>
            <person name="Bluhm B."/>
            <person name="Cannon C."/>
            <person name="Castanera R."/>
            <person name="Culley D."/>
            <person name="Daum C."/>
            <person name="Ezra D."/>
            <person name="Gonzalez J."/>
            <person name="Henrissat B."/>
            <person name="Kuo A."/>
            <person name="Liang C."/>
            <person name="Lipzen A."/>
            <person name="Lutzoni F."/>
            <person name="Magnuson J."/>
            <person name="Mondo S."/>
            <person name="Nolan M."/>
            <person name="Ohm R."/>
            <person name="Pangilinan J."/>
            <person name="Park H.-J."/>
            <person name="Ramirez L."/>
            <person name="Alfaro M."/>
            <person name="Sun H."/>
            <person name="Tritt A."/>
            <person name="Yoshinaga Y."/>
            <person name="Zwiers L.-H."/>
            <person name="Turgeon B."/>
            <person name="Goodwin S."/>
            <person name="Spatafora J."/>
            <person name="Crous P."/>
            <person name="Grigoriev I."/>
        </authorList>
    </citation>
    <scope>NUCLEOTIDE SEQUENCE</scope>
    <source>
        <strain evidence="4">CBS 262.69</strain>
    </source>
</reference>
<dbReference type="EMBL" id="ML996694">
    <property type="protein sequence ID" value="KAF2400659.1"/>
    <property type="molecule type" value="Genomic_DNA"/>
</dbReference>
<dbReference type="PANTHER" id="PTHR42850:SF4">
    <property type="entry name" value="ZINC-DEPENDENT ENDOPOLYPHOSPHATASE"/>
    <property type="match status" value="1"/>
</dbReference>
<dbReference type="Proteomes" id="UP000799640">
    <property type="component" value="Unassembled WGS sequence"/>
</dbReference>
<keyword evidence="2" id="KW-1133">Transmembrane helix</keyword>
<dbReference type="Gene3D" id="3.60.21.10">
    <property type="match status" value="1"/>
</dbReference>
<keyword evidence="5" id="KW-1185">Reference proteome</keyword>
<dbReference type="GO" id="GO:0005737">
    <property type="term" value="C:cytoplasm"/>
    <property type="evidence" value="ECO:0007669"/>
    <property type="project" value="TreeGrafter"/>
</dbReference>